<dbReference type="InterPro" id="IPR012951">
    <property type="entry name" value="BBE"/>
</dbReference>
<reference evidence="5 6" key="1">
    <citation type="journal article" date="2020" name="bioRxiv">
        <title>Sequence and annotation of 42 cannabis genomes reveals extensive copy number variation in cannabinoid synthesis and pathogen resistance genes.</title>
        <authorList>
            <person name="Mckernan K.J."/>
            <person name="Helbert Y."/>
            <person name="Kane L.T."/>
            <person name="Ebling H."/>
            <person name="Zhang L."/>
            <person name="Liu B."/>
            <person name="Eaton Z."/>
            <person name="Mclaughlin S."/>
            <person name="Kingan S."/>
            <person name="Baybayan P."/>
            <person name="Concepcion G."/>
            <person name="Jordan M."/>
            <person name="Riva A."/>
            <person name="Barbazuk W."/>
            <person name="Harkins T."/>
        </authorList>
    </citation>
    <scope>NUCLEOTIDE SEQUENCE [LARGE SCALE GENOMIC DNA]</scope>
    <source>
        <strain evidence="6">cv. Jamaican Lion 4</strain>
        <tissue evidence="5">Leaf</tissue>
    </source>
</reference>
<evidence type="ECO:0000313" key="5">
    <source>
        <dbReference type="EMBL" id="KAF4372904.1"/>
    </source>
</evidence>
<feature type="chain" id="PRO_5029806194" description="Berberine/berberine-like domain-containing protein" evidence="3">
    <location>
        <begin position="23"/>
        <end position="376"/>
    </location>
</feature>
<evidence type="ECO:0000313" key="6">
    <source>
        <dbReference type="Proteomes" id="UP000525078"/>
    </source>
</evidence>
<comment type="caution">
    <text evidence="5">The sequence shown here is derived from an EMBL/GenBank/DDBJ whole genome shotgun (WGS) entry which is preliminary data.</text>
</comment>
<evidence type="ECO:0000256" key="3">
    <source>
        <dbReference type="SAM" id="SignalP"/>
    </source>
</evidence>
<dbReference type="GO" id="GO:0050660">
    <property type="term" value="F:flavin adenine dinucleotide binding"/>
    <property type="evidence" value="ECO:0007669"/>
    <property type="project" value="InterPro"/>
</dbReference>
<dbReference type="InterPro" id="IPR036318">
    <property type="entry name" value="FAD-bd_PCMH-like_sf"/>
</dbReference>
<evidence type="ECO:0000256" key="2">
    <source>
        <dbReference type="ARBA" id="ARBA00022827"/>
    </source>
</evidence>
<dbReference type="PANTHER" id="PTHR32448">
    <property type="entry name" value="OS08G0158400 PROTEIN"/>
    <property type="match status" value="1"/>
</dbReference>
<accession>A0A7J6FQB6</accession>
<protein>
    <recommendedName>
        <fullName evidence="4">Berberine/berberine-like domain-containing protein</fullName>
    </recommendedName>
</protein>
<proteinExistence type="predicted"/>
<dbReference type="Proteomes" id="UP000525078">
    <property type="component" value="Unassembled WGS sequence"/>
</dbReference>
<dbReference type="Pfam" id="PF08031">
    <property type="entry name" value="BBE"/>
    <property type="match status" value="1"/>
</dbReference>
<feature type="signal peptide" evidence="3">
    <location>
        <begin position="1"/>
        <end position="22"/>
    </location>
</feature>
<dbReference type="GO" id="GO:0016491">
    <property type="term" value="F:oxidoreductase activity"/>
    <property type="evidence" value="ECO:0007669"/>
    <property type="project" value="InterPro"/>
</dbReference>
<dbReference type="AlphaFoldDB" id="A0A7J6FQB6"/>
<gene>
    <name evidence="5" type="ORF">F8388_004114</name>
</gene>
<evidence type="ECO:0000256" key="1">
    <source>
        <dbReference type="ARBA" id="ARBA00022630"/>
    </source>
</evidence>
<dbReference type="SUPFAM" id="SSF56176">
    <property type="entry name" value="FAD-binding/transporter-associated domain-like"/>
    <property type="match status" value="1"/>
</dbReference>
<organism evidence="5 6">
    <name type="scientific">Cannabis sativa</name>
    <name type="common">Hemp</name>
    <name type="synonym">Marijuana</name>
    <dbReference type="NCBI Taxonomy" id="3483"/>
    <lineage>
        <taxon>Eukaryota</taxon>
        <taxon>Viridiplantae</taxon>
        <taxon>Streptophyta</taxon>
        <taxon>Embryophyta</taxon>
        <taxon>Tracheophyta</taxon>
        <taxon>Spermatophyta</taxon>
        <taxon>Magnoliopsida</taxon>
        <taxon>eudicotyledons</taxon>
        <taxon>Gunneridae</taxon>
        <taxon>Pentapetalae</taxon>
        <taxon>rosids</taxon>
        <taxon>fabids</taxon>
        <taxon>Rosales</taxon>
        <taxon>Cannabaceae</taxon>
        <taxon>Cannabis</taxon>
    </lineage>
</organism>
<name>A0A7J6FQB6_CANSA</name>
<dbReference type="EMBL" id="JAATIP010000103">
    <property type="protein sequence ID" value="KAF4372904.1"/>
    <property type="molecule type" value="Genomic_DNA"/>
</dbReference>
<keyword evidence="1" id="KW-0285">Flavoprotein</keyword>
<evidence type="ECO:0000259" key="4">
    <source>
        <dbReference type="Pfam" id="PF08031"/>
    </source>
</evidence>
<sequence>MASVSSLSSILLLQCLILYALQLQLHQLQLQKTLSNACPKIQNFLYQSPQPFSHQQFFIQFYTRLHGNKSQTFVAEDTTSKDVSYTSESQAPFVIIDLVNLRRIEVNIEDTSAVHTFPAGICTSLGIGGYITGGGYGSLLRKYGLAADNVVDALIVDVTTTVANGTMIGQRTIATTYEALFLGNTNGLLRIMDHSFPELGLIKKDCVEMSWIETCGTEWNTSGVPSSIESIFKTFFKAKSDFIKKPIPDVGLEGLWERLLEKDIQAAIIWTPYGGKMSVIPESDSPFPHRKGIIFMSQYFNTWNIGEKHPEKHINWNRKLYEYMDPYVSMSPREAYVNYRDLDIGRNKKMNNTTSFKQSRVWGEKYFKANFDRWSV</sequence>
<keyword evidence="2" id="KW-0274">FAD</keyword>
<dbReference type="Gene3D" id="3.40.462.20">
    <property type="match status" value="1"/>
</dbReference>
<feature type="domain" description="Berberine/berberine-like" evidence="4">
    <location>
        <begin position="335"/>
        <end position="373"/>
    </location>
</feature>
<keyword evidence="3" id="KW-0732">Signal</keyword>